<accession>A0A0J7L4E1</accession>
<dbReference type="InterPro" id="IPR021229">
    <property type="entry name" value="DUF2800"/>
</dbReference>
<dbReference type="Proteomes" id="UP000036403">
    <property type="component" value="Unassembled WGS sequence"/>
</dbReference>
<dbReference type="STRING" id="67767.A0A0J7L4E1"/>
<evidence type="ECO:0000313" key="1">
    <source>
        <dbReference type="EMBL" id="KMQ97787.1"/>
    </source>
</evidence>
<name>A0A0J7L4E1_LASNI</name>
<dbReference type="PaxDb" id="67767-A0A0J7L4E1"/>
<comment type="caution">
    <text evidence="1">The sequence shown here is derived from an EMBL/GenBank/DDBJ whole genome shotgun (WGS) entry which is preliminary data.</text>
</comment>
<organism evidence="1 2">
    <name type="scientific">Lasius niger</name>
    <name type="common">Black garden ant</name>
    <dbReference type="NCBI Taxonomy" id="67767"/>
    <lineage>
        <taxon>Eukaryota</taxon>
        <taxon>Metazoa</taxon>
        <taxon>Ecdysozoa</taxon>
        <taxon>Arthropoda</taxon>
        <taxon>Hexapoda</taxon>
        <taxon>Insecta</taxon>
        <taxon>Pterygota</taxon>
        <taxon>Neoptera</taxon>
        <taxon>Endopterygota</taxon>
        <taxon>Hymenoptera</taxon>
        <taxon>Apocrita</taxon>
        <taxon>Aculeata</taxon>
        <taxon>Formicoidea</taxon>
        <taxon>Formicidae</taxon>
        <taxon>Formicinae</taxon>
        <taxon>Lasius</taxon>
        <taxon>Lasius</taxon>
    </lineage>
</organism>
<gene>
    <name evidence="1" type="ORF">RF55_1866</name>
</gene>
<dbReference type="AlphaFoldDB" id="A0A0J7L4E1"/>
<evidence type="ECO:0000313" key="2">
    <source>
        <dbReference type="Proteomes" id="UP000036403"/>
    </source>
</evidence>
<sequence>MEKGRPDKTSAAAVQGTMMHKVGECCLLNRISPLVPGVEGGTEASFYIGCYPLATPEDGKAGPQFPEELVAPVDAYVNRVWKSYTSHRRNLLFIEQRVNYSNYIGQPNSFGTADAIVLVWLPKLKAYRLEIHDFKGGVYFQISADNNSQLMLYALGALRRLQKKYTIAEVTLVIHQGRVTEVASEWDVDAETLLKFADYAKARAKIARDCLNIPVKDLTKDMFSPSEAACRWCKASEECNAHAKYISNLARSGNLPKAVHDMPILTDEDFAVLSAAMPEIERWVSNMKDTLMQRMLSGKEIPGRKLVVGRAGSRTWKNERRAARLLRRAGLEAKEVLMTPAQAEKALKKHPDVWEKLKGHIETGEPSLVIVDRRDPRPKYGIALKSDFENLE</sequence>
<reference evidence="1 2" key="1">
    <citation type="submission" date="2015-04" db="EMBL/GenBank/DDBJ databases">
        <title>Lasius niger genome sequencing.</title>
        <authorList>
            <person name="Konorov E.A."/>
            <person name="Nikitin M.A."/>
            <person name="Kirill M.V."/>
            <person name="Chang P."/>
        </authorList>
    </citation>
    <scope>NUCLEOTIDE SEQUENCE [LARGE SCALE GENOMIC DNA]</scope>
    <source>
        <tissue evidence="1">Whole</tissue>
    </source>
</reference>
<keyword evidence="2" id="KW-1185">Reference proteome</keyword>
<proteinExistence type="predicted"/>
<protein>
    <submittedName>
        <fullName evidence="1">Protein p51</fullName>
    </submittedName>
</protein>
<dbReference type="OrthoDB" id="10265479at2759"/>
<dbReference type="Pfam" id="PF10926">
    <property type="entry name" value="DUF2800"/>
    <property type="match status" value="1"/>
</dbReference>
<dbReference type="EMBL" id="LBMM01000680">
    <property type="protein sequence ID" value="KMQ97787.1"/>
    <property type="molecule type" value="Genomic_DNA"/>
</dbReference>